<keyword evidence="3" id="KW-1185">Reference proteome</keyword>
<dbReference type="PATRIC" id="fig|699431.3.peg.2767"/>
<evidence type="ECO:0000313" key="2">
    <source>
        <dbReference type="EMBL" id="KPN31949.1"/>
    </source>
</evidence>
<sequence>MSIIRSGFIISATHTITSEVPNRIGVQKNASADSTLLLTCRKPKQKPKNRTPTLWRDIKDETRSVARQKANELLESDYNLTKTDMIISAFGPTLQVFTQEYPVVDDRDNPVRPKEALTEARAAVTEVIIKHELSGDLESVDSLSTWYVLTWLVYGTENVPYDEARQLGLGVGVQIDDVKQGTKIWSKSRDDVVIKGQDYRVRDFSALEAGEKRRKRAYPVDPTDSSFEYDIDAVHAALNVLKTKGSDFTWNWLQDRDLQNSTSFKRTAESLIQVLPDEHPDRELLVNLASGETGDLLDIDEASITSTESEESSRTTLQDFQS</sequence>
<dbReference type="EMBL" id="LGUC01000001">
    <property type="protein sequence ID" value="KPN31949.1"/>
    <property type="molecule type" value="Genomic_DNA"/>
</dbReference>
<feature type="region of interest" description="Disordered" evidence="1">
    <location>
        <begin position="303"/>
        <end position="322"/>
    </location>
</feature>
<evidence type="ECO:0000256" key="1">
    <source>
        <dbReference type="SAM" id="MobiDB-lite"/>
    </source>
</evidence>
<dbReference type="Proteomes" id="UP000050535">
    <property type="component" value="Unassembled WGS sequence"/>
</dbReference>
<gene>
    <name evidence="2" type="ORF">SY89_02706</name>
</gene>
<name>A0A0P7HXV1_9EURY</name>
<dbReference type="STRING" id="699431.SY89_02706"/>
<evidence type="ECO:0000313" key="3">
    <source>
        <dbReference type="Proteomes" id="UP000050535"/>
    </source>
</evidence>
<accession>A0A0P7HXV1</accession>
<comment type="caution">
    <text evidence="2">The sequence shown here is derived from an EMBL/GenBank/DDBJ whole genome shotgun (WGS) entry which is preliminary data.</text>
</comment>
<reference evidence="3" key="1">
    <citation type="submission" date="2013-11" db="EMBL/GenBank/DDBJ databases">
        <authorList>
            <person name="Hoang H.T."/>
            <person name="Killian M.L."/>
            <person name="Madson D.M."/>
            <person name="Arruda P.H.E."/>
            <person name="Sun D."/>
            <person name="Schwartz K.J."/>
            <person name="Yoon K."/>
        </authorList>
    </citation>
    <scope>NUCLEOTIDE SEQUENCE [LARGE SCALE GENOMIC DNA]</scope>
    <source>
        <strain evidence="3">CDK2</strain>
    </source>
</reference>
<protein>
    <submittedName>
        <fullName evidence="2">Uncharacterized protein</fullName>
    </submittedName>
</protein>
<dbReference type="AlphaFoldDB" id="A0A0P7HXV1"/>
<organism evidence="2 3">
    <name type="scientific">Halolamina pelagica</name>
    <dbReference type="NCBI Taxonomy" id="699431"/>
    <lineage>
        <taxon>Archaea</taxon>
        <taxon>Methanobacteriati</taxon>
        <taxon>Methanobacteriota</taxon>
        <taxon>Stenosarchaea group</taxon>
        <taxon>Halobacteria</taxon>
        <taxon>Halobacteriales</taxon>
        <taxon>Haloferacaceae</taxon>
    </lineage>
</organism>
<proteinExistence type="predicted"/>